<accession>A0ABS0L1N1</accession>
<evidence type="ECO:0000313" key="2">
    <source>
        <dbReference type="Proteomes" id="UP000601099"/>
    </source>
</evidence>
<keyword evidence="2" id="KW-1185">Reference proteome</keyword>
<organism evidence="1 2">
    <name type="scientific">Hymenobacter guriensis</name>
    <dbReference type="NCBI Taxonomy" id="2793065"/>
    <lineage>
        <taxon>Bacteria</taxon>
        <taxon>Pseudomonadati</taxon>
        <taxon>Bacteroidota</taxon>
        <taxon>Cytophagia</taxon>
        <taxon>Cytophagales</taxon>
        <taxon>Hymenobacteraceae</taxon>
        <taxon>Hymenobacter</taxon>
    </lineage>
</organism>
<proteinExistence type="predicted"/>
<dbReference type="Proteomes" id="UP000601099">
    <property type="component" value="Unassembled WGS sequence"/>
</dbReference>
<reference evidence="1 2" key="1">
    <citation type="submission" date="2020-11" db="EMBL/GenBank/DDBJ databases">
        <title>Hymenobacter sp.</title>
        <authorList>
            <person name="Kim M.K."/>
        </authorList>
    </citation>
    <scope>NUCLEOTIDE SEQUENCE [LARGE SCALE GENOMIC DNA]</scope>
    <source>
        <strain evidence="1 2">BT594</strain>
    </source>
</reference>
<evidence type="ECO:0000313" key="1">
    <source>
        <dbReference type="EMBL" id="MBG8554021.1"/>
    </source>
</evidence>
<gene>
    <name evidence="1" type="ORF">I5L79_10715</name>
</gene>
<name>A0ABS0L1N1_9BACT</name>
<dbReference type="EMBL" id="JADWYK010000005">
    <property type="protein sequence ID" value="MBG8554021.1"/>
    <property type="molecule type" value="Genomic_DNA"/>
</dbReference>
<comment type="caution">
    <text evidence="1">The sequence shown here is derived from an EMBL/GenBank/DDBJ whole genome shotgun (WGS) entry which is preliminary data.</text>
</comment>
<sequence>MPRYLYYYWDEHWLGSAQTWDDFTFVWMAATRWGWPLQDLHKCSLLELWQNADRLAAEGVPYIQLYAEWLVAKTLREENANALLLQLFLQLHVAEGRYIPKIIDALAYLLLNRFVLHAGRQQYQLTDIEFYYRRAPHHNDPYVHGGPEQEHTGTWFYNLAGGLDLTCGDRASGAEGGILLRGLRQLDGEGCISGIQLVLRELVTALGGALSSGSGWWLGMADSRVDMPVWRTTRQGLVEKEDPLATDFRQRPYRFLADAGYVRTLRGKEALVVELLETGQVGGNEVAHLLGYKPAWLA</sequence>
<dbReference type="RefSeq" id="WP_196955042.1">
    <property type="nucleotide sequence ID" value="NZ_JADWYK010000005.1"/>
</dbReference>
<protein>
    <submittedName>
        <fullName evidence="1">Uncharacterized protein</fullName>
    </submittedName>
</protein>